<keyword evidence="1" id="KW-0812">Transmembrane</keyword>
<keyword evidence="1" id="KW-1133">Transmembrane helix</keyword>
<dbReference type="RefSeq" id="XP_025546576.1">
    <property type="nucleotide sequence ID" value="XM_025690868.1"/>
</dbReference>
<evidence type="ECO:0000313" key="3">
    <source>
        <dbReference type="Proteomes" id="UP000248961"/>
    </source>
</evidence>
<reference evidence="2 3" key="1">
    <citation type="submission" date="2018-02" db="EMBL/GenBank/DDBJ databases">
        <title>The genomes of Aspergillus section Nigri reveals drivers in fungal speciation.</title>
        <authorList>
            <consortium name="DOE Joint Genome Institute"/>
            <person name="Vesth T.C."/>
            <person name="Nybo J."/>
            <person name="Theobald S."/>
            <person name="Brandl J."/>
            <person name="Frisvad J.C."/>
            <person name="Nielsen K.F."/>
            <person name="Lyhne E.K."/>
            <person name="Kogle M.E."/>
            <person name="Kuo A."/>
            <person name="Riley R."/>
            <person name="Clum A."/>
            <person name="Nolan M."/>
            <person name="Lipzen A."/>
            <person name="Salamov A."/>
            <person name="Henrissat B."/>
            <person name="Wiebenga A."/>
            <person name="De vries R.P."/>
            <person name="Grigoriev I.V."/>
            <person name="Mortensen U.H."/>
            <person name="Andersen M.R."/>
            <person name="Baker S.E."/>
        </authorList>
    </citation>
    <scope>NUCLEOTIDE SEQUENCE [LARGE SCALE GENOMIC DNA]</scope>
    <source>
        <strain evidence="2 3">CBS 101889</strain>
    </source>
</reference>
<dbReference type="Proteomes" id="UP000248961">
    <property type="component" value="Unassembled WGS sequence"/>
</dbReference>
<gene>
    <name evidence="2" type="ORF">BO97DRAFT_253518</name>
</gene>
<evidence type="ECO:0000313" key="2">
    <source>
        <dbReference type="EMBL" id="RAL07422.1"/>
    </source>
</evidence>
<protein>
    <submittedName>
        <fullName evidence="2">Uncharacterized protein</fullName>
    </submittedName>
</protein>
<keyword evidence="1" id="KW-0472">Membrane</keyword>
<feature type="transmembrane region" description="Helical" evidence="1">
    <location>
        <begin position="151"/>
        <end position="172"/>
    </location>
</feature>
<dbReference type="VEuPathDB" id="FungiDB:BO97DRAFT_253518"/>
<accession>A0A395HHM4</accession>
<proteinExistence type="predicted"/>
<dbReference type="GeneID" id="37195157"/>
<dbReference type="AlphaFoldDB" id="A0A395HHM4"/>
<evidence type="ECO:0000256" key="1">
    <source>
        <dbReference type="SAM" id="Phobius"/>
    </source>
</evidence>
<dbReference type="EMBL" id="KZ824333">
    <property type="protein sequence ID" value="RAL07422.1"/>
    <property type="molecule type" value="Genomic_DNA"/>
</dbReference>
<sequence length="227" mass="25515">MFSSSGCILDALINDLQEFCIRLGGFAQGYLFTSNRKYTKKTRERLKTRAITNGLSEVSHARVIRRGLARKRPQAPFPSFVVTTATQLQLEFSSCRIIFLDSRIDRKISKYHGHLLAPVPIILMTVEAFFYVQHLLDDSTSALIDLAVITSYPYCLCISVFLIEVAWGAGLISSSPGIHQPQDDAMKVNPCCEQIFLRSEQFVPQKAAVPLVVALIWQRYGLISGWQ</sequence>
<keyword evidence="3" id="KW-1185">Reference proteome</keyword>
<organism evidence="2 3">
    <name type="scientific">Aspergillus homomorphus (strain CBS 101889)</name>
    <dbReference type="NCBI Taxonomy" id="1450537"/>
    <lineage>
        <taxon>Eukaryota</taxon>
        <taxon>Fungi</taxon>
        <taxon>Dikarya</taxon>
        <taxon>Ascomycota</taxon>
        <taxon>Pezizomycotina</taxon>
        <taxon>Eurotiomycetes</taxon>
        <taxon>Eurotiomycetidae</taxon>
        <taxon>Eurotiales</taxon>
        <taxon>Aspergillaceae</taxon>
        <taxon>Aspergillus</taxon>
        <taxon>Aspergillus subgen. Circumdati</taxon>
    </lineage>
</organism>
<name>A0A395HHM4_ASPHC</name>
<feature type="transmembrane region" description="Helical" evidence="1">
    <location>
        <begin position="113"/>
        <end position="131"/>
    </location>
</feature>